<name>A0A2S2DZM4_9ALTE</name>
<evidence type="ECO:0000256" key="5">
    <source>
        <dbReference type="ARBA" id="ARBA00022840"/>
    </source>
</evidence>
<proteinExistence type="inferred from homology"/>
<dbReference type="KEGG" id="salh:HMF8227_00359"/>
<dbReference type="GO" id="GO:0008270">
    <property type="term" value="F:zinc ion binding"/>
    <property type="evidence" value="ECO:0007669"/>
    <property type="project" value="UniProtKB-UniRule"/>
</dbReference>
<evidence type="ECO:0000256" key="3">
    <source>
        <dbReference type="ARBA" id="ARBA00022741"/>
    </source>
</evidence>
<dbReference type="Proteomes" id="UP000245728">
    <property type="component" value="Chromosome"/>
</dbReference>
<feature type="binding site" evidence="7">
    <location>
        <position position="192"/>
    </location>
    <ligand>
        <name>L-glutamate</name>
        <dbReference type="ChEBI" id="CHEBI:29985"/>
    </ligand>
</feature>
<dbReference type="Pfam" id="PF00749">
    <property type="entry name" value="tRNA-synt_1c"/>
    <property type="match status" value="1"/>
</dbReference>
<evidence type="ECO:0000259" key="9">
    <source>
        <dbReference type="Pfam" id="PF00749"/>
    </source>
</evidence>
<dbReference type="InterPro" id="IPR014729">
    <property type="entry name" value="Rossmann-like_a/b/a_fold"/>
</dbReference>
<comment type="cofactor">
    <cofactor evidence="7">
        <name>Zn(2+)</name>
        <dbReference type="ChEBI" id="CHEBI:29105"/>
    </cofactor>
    <text evidence="7">Binds 1 zinc ion per subunit.</text>
</comment>
<dbReference type="SUPFAM" id="SSF52374">
    <property type="entry name" value="Nucleotidylyl transferase"/>
    <property type="match status" value="1"/>
</dbReference>
<accession>A0A2S2DZM4</accession>
<evidence type="ECO:0000256" key="7">
    <source>
        <dbReference type="HAMAP-Rule" id="MF_01428"/>
    </source>
</evidence>
<gene>
    <name evidence="7 10" type="primary">gluQ</name>
    <name evidence="10" type="ORF">HMF8227_00359</name>
</gene>
<dbReference type="InterPro" id="IPR020058">
    <property type="entry name" value="Glu/Gln-tRNA-synth_Ib_cat-dom"/>
</dbReference>
<feature type="binding site" evidence="7">
    <location>
        <position position="121"/>
    </location>
    <ligand>
        <name>Zn(2+)</name>
        <dbReference type="ChEBI" id="CHEBI:29105"/>
    </ligand>
</feature>
<reference evidence="10 11" key="1">
    <citation type="submission" date="2018-05" db="EMBL/GenBank/DDBJ databases">
        <title>Salinimonas sp. HMF8227 Genome sequencing and assembly.</title>
        <authorList>
            <person name="Kang H."/>
            <person name="Kang J."/>
            <person name="Cha I."/>
            <person name="Kim H."/>
            <person name="Joh K."/>
        </authorList>
    </citation>
    <scope>NUCLEOTIDE SEQUENCE [LARGE SCALE GENOMIC DNA]</scope>
    <source>
        <strain evidence="10 11">HMF8227</strain>
    </source>
</reference>
<feature type="binding site" evidence="7">
    <location>
        <position position="105"/>
    </location>
    <ligand>
        <name>Zn(2+)</name>
        <dbReference type="ChEBI" id="CHEBI:29105"/>
    </ligand>
</feature>
<sequence length="298" mass="32870">MTTSFSPYIGRFAPSPSGPLHFGSLIAALGSYLRARQQRGQWLLRIEDIDPPREMPGAAEGILETLQAHGLNWDGEVSYQSQHSPYYDAALAALDQTGRTYFCQCSRAQIRAAGGHYPGTCRDKGLSGENCSLRLMNTQPVTEFNDINLGQVIADGNVSGEDFILRRKDGFYAYHLAVVVDDLRQGVTEIVRGADLLETTCCQMALYQALGAKTPAYLHLPVAVTEPGFKLSKQNHAPALENKHALQNLRQAMVFLGFDGDKLRAFEQPASLLDWAVTQWELALVPKLREKPYEGTPS</sequence>
<feature type="binding site" evidence="7">
    <location>
        <position position="117"/>
    </location>
    <ligand>
        <name>Zn(2+)</name>
        <dbReference type="ChEBI" id="CHEBI:29105"/>
    </ligand>
</feature>
<keyword evidence="5 7" id="KW-0067">ATP-binding</keyword>
<feature type="binding site" evidence="7">
    <location>
        <position position="233"/>
    </location>
    <ligand>
        <name>ATP</name>
        <dbReference type="ChEBI" id="CHEBI:30616"/>
    </ligand>
</feature>
<feature type="binding site" evidence="7">
    <location>
        <position position="47"/>
    </location>
    <ligand>
        <name>L-glutamate</name>
        <dbReference type="ChEBI" id="CHEBI:29985"/>
    </ligand>
</feature>
<dbReference type="HAMAP" id="MF_01428">
    <property type="entry name" value="Glu_Q_tRNA_synth"/>
    <property type="match status" value="1"/>
</dbReference>
<dbReference type="PRINTS" id="PR00987">
    <property type="entry name" value="TRNASYNTHGLU"/>
</dbReference>
<evidence type="ECO:0000256" key="4">
    <source>
        <dbReference type="ARBA" id="ARBA00022833"/>
    </source>
</evidence>
<dbReference type="PANTHER" id="PTHR43311:SF1">
    <property type="entry name" value="GLUTAMYL-Q TRNA(ASP) SYNTHETASE"/>
    <property type="match status" value="1"/>
</dbReference>
<dbReference type="InterPro" id="IPR000924">
    <property type="entry name" value="Glu/Gln-tRNA-synth"/>
</dbReference>
<dbReference type="NCBIfam" id="TIGR03838">
    <property type="entry name" value="queuosine_YadB"/>
    <property type="match status" value="1"/>
</dbReference>
<feature type="short sequence motif" description="'HIGH' region" evidence="7">
    <location>
        <begin position="14"/>
        <end position="24"/>
    </location>
</feature>
<dbReference type="GO" id="GO:0004818">
    <property type="term" value="F:glutamate-tRNA ligase activity"/>
    <property type="evidence" value="ECO:0007669"/>
    <property type="project" value="TreeGrafter"/>
</dbReference>
<feature type="binding site" evidence="7">
    <location>
        <position position="174"/>
    </location>
    <ligand>
        <name>L-glutamate</name>
        <dbReference type="ChEBI" id="CHEBI:29985"/>
    </ligand>
</feature>
<feature type="binding site" evidence="7">
    <location>
        <begin position="11"/>
        <end position="15"/>
    </location>
    <ligand>
        <name>L-glutamate</name>
        <dbReference type="ChEBI" id="CHEBI:29985"/>
    </ligand>
</feature>
<evidence type="ECO:0000256" key="1">
    <source>
        <dbReference type="ARBA" id="ARBA00022598"/>
    </source>
</evidence>
<evidence type="ECO:0000256" key="2">
    <source>
        <dbReference type="ARBA" id="ARBA00022723"/>
    </source>
</evidence>
<feature type="short sequence motif" description="'KMSKS' region" evidence="7">
    <location>
        <begin position="230"/>
        <end position="234"/>
    </location>
</feature>
<dbReference type="PANTHER" id="PTHR43311">
    <property type="entry name" value="GLUTAMATE--TRNA LIGASE"/>
    <property type="match status" value="1"/>
</dbReference>
<keyword evidence="1 7" id="KW-0436">Ligase</keyword>
<keyword evidence="4 7" id="KW-0862">Zinc</keyword>
<keyword evidence="11" id="KW-1185">Reference proteome</keyword>
<feature type="binding site" evidence="7">
    <location>
        <position position="103"/>
    </location>
    <ligand>
        <name>Zn(2+)</name>
        <dbReference type="ChEBI" id="CHEBI:29105"/>
    </ligand>
</feature>
<dbReference type="GO" id="GO:0006400">
    <property type="term" value="P:tRNA modification"/>
    <property type="evidence" value="ECO:0007669"/>
    <property type="project" value="InterPro"/>
</dbReference>
<dbReference type="EMBL" id="CP029347">
    <property type="protein sequence ID" value="AWL10865.1"/>
    <property type="molecule type" value="Genomic_DNA"/>
</dbReference>
<dbReference type="EC" id="6.1.1.-" evidence="7"/>
<dbReference type="GO" id="GO:0005829">
    <property type="term" value="C:cytosol"/>
    <property type="evidence" value="ECO:0007669"/>
    <property type="project" value="TreeGrafter"/>
</dbReference>
<dbReference type="GO" id="GO:0005524">
    <property type="term" value="F:ATP binding"/>
    <property type="evidence" value="ECO:0007669"/>
    <property type="project" value="UniProtKB-KW"/>
</dbReference>
<evidence type="ECO:0000256" key="8">
    <source>
        <dbReference type="RuleBase" id="RU363037"/>
    </source>
</evidence>
<comment type="similarity">
    <text evidence="7">Belongs to the class-I aminoacyl-tRNA synthetase family. GluQ subfamily.</text>
</comment>
<comment type="function">
    <text evidence="7">Catalyzes the tRNA-independent activation of glutamate in presence of ATP and the subsequent transfer of glutamate onto a tRNA(Asp). Glutamate is transferred on the 2-amino-5-(4,5-dihydroxy-2-cyclopenten-1-yl) moiety of the queuosine in the wobble position of the QUC anticodon.</text>
</comment>
<keyword evidence="8" id="KW-0648">Protein biosynthesis</keyword>
<dbReference type="RefSeq" id="WP_109338550.1">
    <property type="nucleotide sequence ID" value="NZ_CP029347.1"/>
</dbReference>
<evidence type="ECO:0000313" key="10">
    <source>
        <dbReference type="EMBL" id="AWL10865.1"/>
    </source>
</evidence>
<dbReference type="FunFam" id="3.40.50.620:FF:000093">
    <property type="entry name" value="Glutamyl-Q tRNA(Asp) synthetase"/>
    <property type="match status" value="1"/>
</dbReference>
<keyword evidence="3 7" id="KW-0547">Nucleotide-binding</keyword>
<feature type="domain" description="Glutamyl/glutaminyl-tRNA synthetase class Ib catalytic" evidence="9">
    <location>
        <begin position="11"/>
        <end position="239"/>
    </location>
</feature>
<dbReference type="NCBIfam" id="NF004314">
    <property type="entry name" value="PRK05710.1-3"/>
    <property type="match status" value="1"/>
</dbReference>
<dbReference type="AlphaFoldDB" id="A0A2S2DZM4"/>
<protein>
    <recommendedName>
        <fullName evidence="7">Glutamyl-Q tRNA(Asp) synthetase</fullName>
        <shortName evidence="7">Glu-Q-RSs</shortName>
        <ecNumber evidence="7">6.1.1.-</ecNumber>
    </recommendedName>
</protein>
<dbReference type="Gene3D" id="3.40.50.620">
    <property type="entry name" value="HUPs"/>
    <property type="match status" value="1"/>
</dbReference>
<dbReference type="InterPro" id="IPR022380">
    <property type="entry name" value="Glu-Q_tRNA(Asp)_Synthase"/>
</dbReference>
<evidence type="ECO:0000313" key="11">
    <source>
        <dbReference type="Proteomes" id="UP000245728"/>
    </source>
</evidence>
<dbReference type="GO" id="GO:0006424">
    <property type="term" value="P:glutamyl-tRNA aminoacylation"/>
    <property type="evidence" value="ECO:0007669"/>
    <property type="project" value="InterPro"/>
</dbReference>
<dbReference type="InterPro" id="IPR049940">
    <property type="entry name" value="GluQ/Sye"/>
</dbReference>
<dbReference type="OrthoDB" id="9807503at2"/>
<organism evidence="10 11">
    <name type="scientific">Saliniradius amylolyticus</name>
    <dbReference type="NCBI Taxonomy" id="2183582"/>
    <lineage>
        <taxon>Bacteria</taxon>
        <taxon>Pseudomonadati</taxon>
        <taxon>Pseudomonadota</taxon>
        <taxon>Gammaproteobacteria</taxon>
        <taxon>Alteromonadales</taxon>
        <taxon>Alteromonadaceae</taxon>
        <taxon>Saliniradius</taxon>
    </lineage>
</organism>
<evidence type="ECO:0000256" key="6">
    <source>
        <dbReference type="ARBA" id="ARBA00023146"/>
    </source>
</evidence>
<keyword evidence="2 7" id="KW-0479">Metal-binding</keyword>
<keyword evidence="6 7" id="KW-0030">Aminoacyl-tRNA synthetase</keyword>